<dbReference type="Gene3D" id="2.70.20.10">
    <property type="entry name" value="Topoisomerase I, domain 3"/>
    <property type="match status" value="1"/>
</dbReference>
<dbReference type="SMART" id="SM00493">
    <property type="entry name" value="TOPRIM"/>
    <property type="match status" value="1"/>
</dbReference>
<dbReference type="PANTHER" id="PTHR42785">
    <property type="entry name" value="DNA TOPOISOMERASE, TYPE IA, CORE"/>
    <property type="match status" value="1"/>
</dbReference>
<evidence type="ECO:0000256" key="5">
    <source>
        <dbReference type="ARBA" id="ARBA00022771"/>
    </source>
</evidence>
<evidence type="ECO:0000256" key="3">
    <source>
        <dbReference type="ARBA" id="ARBA00012891"/>
    </source>
</evidence>
<evidence type="ECO:0000256" key="1">
    <source>
        <dbReference type="ARBA" id="ARBA00000213"/>
    </source>
</evidence>
<accession>A0AA35WGI1</accession>
<keyword evidence="4" id="KW-0479">Metal-binding</keyword>
<dbReference type="SMART" id="SM00436">
    <property type="entry name" value="TOP1Bc"/>
    <property type="match status" value="1"/>
</dbReference>
<dbReference type="InterPro" id="IPR028612">
    <property type="entry name" value="Topoisom_1_IA"/>
</dbReference>
<dbReference type="InterPro" id="IPR013497">
    <property type="entry name" value="Topo_IA_cen"/>
</dbReference>
<dbReference type="Proteomes" id="UP001174909">
    <property type="component" value="Unassembled WGS sequence"/>
</dbReference>
<name>A0AA35WGI1_GEOBA</name>
<dbReference type="CDD" id="cd00186">
    <property type="entry name" value="TOP1Ac"/>
    <property type="match status" value="1"/>
</dbReference>
<evidence type="ECO:0000256" key="13">
    <source>
        <dbReference type="ARBA" id="ARBA00032235"/>
    </source>
</evidence>
<dbReference type="InterPro" id="IPR013498">
    <property type="entry name" value="Topo_IA_Znf"/>
</dbReference>
<comment type="similarity">
    <text evidence="2">Belongs to the type IA topoisomerase family.</text>
</comment>
<dbReference type="SUPFAM" id="SSF56712">
    <property type="entry name" value="Prokaryotic type I DNA topoisomerase"/>
    <property type="match status" value="1"/>
</dbReference>
<dbReference type="Gene3D" id="3.30.65.10">
    <property type="entry name" value="Bacterial Topoisomerase I, domain 1"/>
    <property type="match status" value="3"/>
</dbReference>
<keyword evidence="10" id="KW-0413">Isomerase</keyword>
<evidence type="ECO:0000259" key="15">
    <source>
        <dbReference type="PROSITE" id="PS50880"/>
    </source>
</evidence>
<keyword evidence="7" id="KW-0460">Magnesium</keyword>
<organism evidence="17 18">
    <name type="scientific">Geodia barretti</name>
    <name type="common">Barrett's horny sponge</name>
    <dbReference type="NCBI Taxonomy" id="519541"/>
    <lineage>
        <taxon>Eukaryota</taxon>
        <taxon>Metazoa</taxon>
        <taxon>Porifera</taxon>
        <taxon>Demospongiae</taxon>
        <taxon>Heteroscleromorpha</taxon>
        <taxon>Tetractinellida</taxon>
        <taxon>Astrophorina</taxon>
        <taxon>Geodiidae</taxon>
        <taxon>Geodia</taxon>
    </lineage>
</organism>
<dbReference type="InterPro" id="IPR005733">
    <property type="entry name" value="TopoI_bac-type"/>
</dbReference>
<evidence type="ECO:0000256" key="12">
    <source>
        <dbReference type="ARBA" id="ARBA00031985"/>
    </source>
</evidence>
<dbReference type="InterPro" id="IPR003601">
    <property type="entry name" value="Topo_IA_2"/>
</dbReference>
<dbReference type="SMART" id="SM00437">
    <property type="entry name" value="TOP1Ac"/>
    <property type="match status" value="1"/>
</dbReference>
<dbReference type="InterPro" id="IPR000380">
    <property type="entry name" value="Topo_IA"/>
</dbReference>
<dbReference type="InterPro" id="IPR034149">
    <property type="entry name" value="TOPRIM_TopoI"/>
</dbReference>
<dbReference type="GO" id="GO:0003917">
    <property type="term" value="F:DNA topoisomerase type I (single strand cut, ATP-independent) activity"/>
    <property type="evidence" value="ECO:0007669"/>
    <property type="project" value="UniProtKB-EC"/>
</dbReference>
<evidence type="ECO:0000256" key="10">
    <source>
        <dbReference type="ARBA" id="ARBA00023235"/>
    </source>
</evidence>
<evidence type="ECO:0000313" key="17">
    <source>
        <dbReference type="EMBL" id="CAI8020603.1"/>
    </source>
</evidence>
<dbReference type="PROSITE" id="PS50880">
    <property type="entry name" value="TOPRIM"/>
    <property type="match status" value="1"/>
</dbReference>
<dbReference type="InterPro" id="IPR023405">
    <property type="entry name" value="Topo_IA_core_domain"/>
</dbReference>
<evidence type="ECO:0000256" key="8">
    <source>
        <dbReference type="ARBA" id="ARBA00023029"/>
    </source>
</evidence>
<dbReference type="CDD" id="cd03363">
    <property type="entry name" value="TOPRIM_TopoIA_TopoI"/>
    <property type="match status" value="1"/>
</dbReference>
<dbReference type="InterPro" id="IPR006171">
    <property type="entry name" value="TOPRIM_dom"/>
</dbReference>
<dbReference type="HAMAP" id="MF_00952">
    <property type="entry name" value="Topoisom_1_prok"/>
    <property type="match status" value="1"/>
</dbReference>
<dbReference type="Gene3D" id="1.10.460.10">
    <property type="entry name" value="Topoisomerase I, domain 2"/>
    <property type="match status" value="1"/>
</dbReference>
<dbReference type="Pfam" id="PF01396">
    <property type="entry name" value="Zn_ribbon_Top1"/>
    <property type="match status" value="3"/>
</dbReference>
<protein>
    <recommendedName>
        <fullName evidence="3">DNA topoisomerase</fullName>
        <ecNumber evidence="3">5.6.2.1</ecNumber>
    </recommendedName>
    <alternativeName>
        <fullName evidence="14">Omega-protein</fullName>
    </alternativeName>
    <alternativeName>
        <fullName evidence="13">Relaxing enzyme</fullName>
    </alternativeName>
    <alternativeName>
        <fullName evidence="11">Swivelase</fullName>
    </alternativeName>
    <alternativeName>
        <fullName evidence="12">Untwisting enzyme</fullName>
    </alternativeName>
</protein>
<evidence type="ECO:0000256" key="7">
    <source>
        <dbReference type="ARBA" id="ARBA00022842"/>
    </source>
</evidence>
<evidence type="ECO:0000256" key="6">
    <source>
        <dbReference type="ARBA" id="ARBA00022833"/>
    </source>
</evidence>
<dbReference type="Gene3D" id="1.10.290.10">
    <property type="entry name" value="Topoisomerase I, domain 4"/>
    <property type="match status" value="1"/>
</dbReference>
<gene>
    <name evidence="17" type="ORF">GBAR_LOCUS12311</name>
</gene>
<evidence type="ECO:0000256" key="2">
    <source>
        <dbReference type="ARBA" id="ARBA00009446"/>
    </source>
</evidence>
<dbReference type="Pfam" id="PF01131">
    <property type="entry name" value="Topoisom_bac"/>
    <property type="match status" value="1"/>
</dbReference>
<keyword evidence="6" id="KW-0862">Zinc</keyword>
<evidence type="ECO:0000313" key="18">
    <source>
        <dbReference type="Proteomes" id="UP001174909"/>
    </source>
</evidence>
<proteinExistence type="inferred from homology"/>
<evidence type="ECO:0000256" key="11">
    <source>
        <dbReference type="ARBA" id="ARBA00030003"/>
    </source>
</evidence>
<keyword evidence="9" id="KW-0238">DNA-binding</keyword>
<dbReference type="Pfam" id="PF01751">
    <property type="entry name" value="Toprim"/>
    <property type="match status" value="1"/>
</dbReference>
<dbReference type="GO" id="GO:0008270">
    <property type="term" value="F:zinc ion binding"/>
    <property type="evidence" value="ECO:0007669"/>
    <property type="project" value="UniProtKB-KW"/>
</dbReference>
<dbReference type="InterPro" id="IPR003602">
    <property type="entry name" value="Topo_IA_DNA-bd_dom"/>
</dbReference>
<evidence type="ECO:0000256" key="14">
    <source>
        <dbReference type="ARBA" id="ARBA00032877"/>
    </source>
</evidence>
<dbReference type="NCBIfam" id="TIGR01051">
    <property type="entry name" value="topA_bact"/>
    <property type="match status" value="1"/>
</dbReference>
<keyword evidence="18" id="KW-1185">Reference proteome</keyword>
<keyword evidence="5" id="KW-0863">Zinc-finger</keyword>
<feature type="domain" description="Toprim" evidence="15">
    <location>
        <begin position="3"/>
        <end position="113"/>
    </location>
</feature>
<evidence type="ECO:0000256" key="9">
    <source>
        <dbReference type="ARBA" id="ARBA00023125"/>
    </source>
</evidence>
<feature type="domain" description="Topo IA-type catalytic" evidence="16">
    <location>
        <begin position="129"/>
        <end position="552"/>
    </location>
</feature>
<dbReference type="InterPro" id="IPR013825">
    <property type="entry name" value="Topo_IA_cen_sub2"/>
</dbReference>
<sequence length="741" mass="83601">MPKSLVVVESPAKAKTIKKILGADYIVESSVGHIRDLPPKELGVDIENAFAPKYVLIRGKGKVVKSLQSEARKVDNIYLAADPDREGEAICWHLFEELKKTKKPIYRITYNEVTKNAILEAIQKPGDIDMALVDAQQARRVLDRLVGYQISPILWRSVKPGLSAGRVQSVAVRLICEREAEIEAFKSEEYWTLTATLTPTEVQHLFPAKLHRIGKKKGENEARAKELAADAKTQAYLVEKVQKRERKQKPVPPFITSTLQQEASRKLRFVAKRTMFIAQQLYEGLEIGSEGSIGLITYMRTDSTRVAQEALQAARAYIKTTFGEEYLPNRAVNYQTKKGAQDAHEAIRPTLPLQSPADLKPYLSNDQFRLYELIWMRFIASQMNPAIFDGTTIDIQAGTYLFRSTGSVMKFQGFRRVYMEDGEDVNLPDVKEGDTLNLRKLEPKQHFTQPPPRYNEATLVKMLEAKEIGRPSTYASILSTIQDRGYVTKERGRLLPTDVGRLVNELLKHGFPNIVDVEFTAKMEDQLDVIADGKVKWVETLGQFYPAFQTALKEAPDRMYEARKAMEEQSDEKCEKCGTNMIIKWGRYGRFLGCANYPECQNIKRLTSADDAPTAEPEPTDTACDKCGEPMVIRVSRAGAKFLSCSGYPKCKNAKPIPMGIDCPEPDCDGYLGERRSRRGKVFYGCSNYPKCEFSTWDKPVPEPCPKCNAPFLVEKTEKAKGSEVVTTRLACRTSECDYTK</sequence>
<dbReference type="PROSITE" id="PS00396">
    <property type="entry name" value="TOPO_IA_1"/>
    <property type="match status" value="1"/>
</dbReference>
<dbReference type="AlphaFoldDB" id="A0AA35WGI1"/>
<dbReference type="PROSITE" id="PS52039">
    <property type="entry name" value="TOPO_IA_2"/>
    <property type="match status" value="1"/>
</dbReference>
<evidence type="ECO:0000259" key="16">
    <source>
        <dbReference type="PROSITE" id="PS52039"/>
    </source>
</evidence>
<dbReference type="InterPro" id="IPR013826">
    <property type="entry name" value="Topo_IA_cen_sub3"/>
</dbReference>
<dbReference type="PANTHER" id="PTHR42785:SF1">
    <property type="entry name" value="DNA TOPOISOMERASE"/>
    <property type="match status" value="1"/>
</dbReference>
<comment type="caution">
    <text evidence="17">The sequence shown here is derived from an EMBL/GenBank/DDBJ whole genome shotgun (WGS) entry which is preliminary data.</text>
</comment>
<comment type="catalytic activity">
    <reaction evidence="1">
        <text>ATP-independent breakage of single-stranded DNA, followed by passage and rejoining.</text>
        <dbReference type="EC" id="5.6.2.1"/>
    </reaction>
</comment>
<reference evidence="17" key="1">
    <citation type="submission" date="2023-03" db="EMBL/GenBank/DDBJ databases">
        <authorList>
            <person name="Steffen K."/>
            <person name="Cardenas P."/>
        </authorList>
    </citation>
    <scope>NUCLEOTIDE SEQUENCE</scope>
</reference>
<keyword evidence="8" id="KW-0799">Topoisomerase</keyword>
<dbReference type="Gene3D" id="3.40.50.140">
    <property type="match status" value="1"/>
</dbReference>
<dbReference type="GO" id="GO:0003677">
    <property type="term" value="F:DNA binding"/>
    <property type="evidence" value="ECO:0007669"/>
    <property type="project" value="UniProtKB-KW"/>
</dbReference>
<dbReference type="EC" id="5.6.2.1" evidence="3"/>
<dbReference type="InterPro" id="IPR023406">
    <property type="entry name" value="Topo_IA_AS"/>
</dbReference>
<evidence type="ECO:0000256" key="4">
    <source>
        <dbReference type="ARBA" id="ARBA00022723"/>
    </source>
</evidence>
<dbReference type="SUPFAM" id="SSF57783">
    <property type="entry name" value="Zinc beta-ribbon"/>
    <property type="match status" value="2"/>
</dbReference>
<dbReference type="InterPro" id="IPR013824">
    <property type="entry name" value="Topo_IA_cen_sub1"/>
</dbReference>
<dbReference type="EMBL" id="CASHTH010001839">
    <property type="protein sequence ID" value="CAI8020603.1"/>
    <property type="molecule type" value="Genomic_DNA"/>
</dbReference>
<dbReference type="GO" id="GO:0005694">
    <property type="term" value="C:chromosome"/>
    <property type="evidence" value="ECO:0007669"/>
    <property type="project" value="InterPro"/>
</dbReference>
<dbReference type="GO" id="GO:0006265">
    <property type="term" value="P:DNA topological change"/>
    <property type="evidence" value="ECO:0007669"/>
    <property type="project" value="InterPro"/>
</dbReference>
<dbReference type="PRINTS" id="PR00417">
    <property type="entry name" value="PRTPISMRASEI"/>
</dbReference>